<name>A0A249KB85_9ACTN</name>
<gene>
    <name evidence="2" type="ORF">B1s21160_05225</name>
</gene>
<dbReference type="KEGG" id="nhi:B1s21160_05225"/>
<keyword evidence="3" id="KW-1185">Reference proteome</keyword>
<evidence type="ECO:0000313" key="2">
    <source>
        <dbReference type="EMBL" id="ASY13965.1"/>
    </source>
</evidence>
<dbReference type="EMBL" id="CP016771">
    <property type="protein sequence ID" value="ASY13965.1"/>
    <property type="molecule type" value="Genomic_DNA"/>
</dbReference>
<keyword evidence="1" id="KW-0812">Transmembrane</keyword>
<dbReference type="Pfam" id="PF14155">
    <property type="entry name" value="DUF4307"/>
    <property type="match status" value="1"/>
</dbReference>
<reference evidence="2 3" key="1">
    <citation type="submission" date="2016-07" db="EMBL/GenBank/DDBJ databases">
        <title>High microdiversification within the ubiquitous acI lineage of Actinobacteria.</title>
        <authorList>
            <person name="Neuenschwander S.M."/>
            <person name="Salcher M."/>
            <person name="Ghai R."/>
            <person name="Pernthaler J."/>
        </authorList>
    </citation>
    <scope>NUCLEOTIDE SEQUENCE [LARGE SCALE GENOMIC DNA]</scope>
    <source>
        <strain evidence="2">MMS-21-160</strain>
    </source>
</reference>
<dbReference type="Proteomes" id="UP000217171">
    <property type="component" value="Chromosome"/>
</dbReference>
<feature type="transmembrane region" description="Helical" evidence="1">
    <location>
        <begin position="26"/>
        <end position="44"/>
    </location>
</feature>
<dbReference type="OrthoDB" id="5196534at2"/>
<sequence>MHPKVLANPALRQRYGIKELPKNRNWLLGVLIAVVATWFAWSGYNAANPAVRSELVSFEVIDEQSISITYKISVRDLSADHNCAVVARDIDKNVVGEVTDLMPADSLMVGANLRTVAIPTRLPAVNAGISSCQ</sequence>
<dbReference type="AlphaFoldDB" id="A0A249KB85"/>
<keyword evidence="1" id="KW-1133">Transmembrane helix</keyword>
<evidence type="ECO:0000256" key="1">
    <source>
        <dbReference type="SAM" id="Phobius"/>
    </source>
</evidence>
<evidence type="ECO:0000313" key="3">
    <source>
        <dbReference type="Proteomes" id="UP000217171"/>
    </source>
</evidence>
<accession>A0A249KB85</accession>
<proteinExistence type="predicted"/>
<keyword evidence="1" id="KW-0472">Membrane</keyword>
<protein>
    <submittedName>
        <fullName evidence="2">DUF4307 domain-containing protein</fullName>
    </submittedName>
</protein>
<organism evidence="2 3">
    <name type="scientific">Candidatus Nanopelagicus hibericus</name>
    <dbReference type="NCBI Taxonomy" id="1884915"/>
    <lineage>
        <taxon>Bacteria</taxon>
        <taxon>Bacillati</taxon>
        <taxon>Actinomycetota</taxon>
        <taxon>Actinomycetes</taxon>
        <taxon>Candidatus Nanopelagicales</taxon>
        <taxon>Candidatus Nanopelagicaceae</taxon>
        <taxon>Candidatus Nanopelagicus</taxon>
    </lineage>
</organism>
<dbReference type="InterPro" id="IPR025443">
    <property type="entry name" value="DUF4307"/>
</dbReference>